<evidence type="ECO:0000313" key="1">
    <source>
        <dbReference type="EMBL" id="SPD73849.1"/>
    </source>
</evidence>
<proteinExistence type="predicted"/>
<organism evidence="1">
    <name type="scientific">uncultured Desulfobacterium sp</name>
    <dbReference type="NCBI Taxonomy" id="201089"/>
    <lineage>
        <taxon>Bacteria</taxon>
        <taxon>Pseudomonadati</taxon>
        <taxon>Thermodesulfobacteriota</taxon>
        <taxon>Desulfobacteria</taxon>
        <taxon>Desulfobacterales</taxon>
        <taxon>Desulfobacteriaceae</taxon>
        <taxon>Desulfobacterium</taxon>
        <taxon>environmental samples</taxon>
    </lineage>
</organism>
<reference evidence="1" key="1">
    <citation type="submission" date="2018-01" db="EMBL/GenBank/DDBJ databases">
        <authorList>
            <person name="Regsiter A."/>
            <person name="William W."/>
        </authorList>
    </citation>
    <scope>NUCLEOTIDE SEQUENCE</scope>
    <source>
        <strain evidence="1">TRIP AH-1</strain>
    </source>
</reference>
<name>A0A445MWS0_9BACT</name>
<dbReference type="Pfam" id="PF19652">
    <property type="entry name" value="DUF6155"/>
    <property type="match status" value="1"/>
</dbReference>
<dbReference type="EMBL" id="OJIN01000115">
    <property type="protein sequence ID" value="SPD73849.1"/>
    <property type="molecule type" value="Genomic_DNA"/>
</dbReference>
<protein>
    <submittedName>
        <fullName evidence="1">Uncharacterized protein</fullName>
    </submittedName>
</protein>
<dbReference type="AlphaFoldDB" id="A0A445MWS0"/>
<dbReference type="InterPro" id="IPR046153">
    <property type="entry name" value="DUF6155"/>
</dbReference>
<sequence length="184" mass="21085">MAAKRKTKGPSWSEVKAALVTLDQKQLLNLVADLYRLSNENKTFFHTRFGIGDDQLGPYRKIIEECMFPDIYSNKPIQVSKAKKAISDYSKAVGDPAGIAELMTFFVECGNSFTVNYGDIDEAFYDALNRMYRRTIDKVLTLPKERQDEFRARLEVIMTSSSNIGWGYHDTLCDDYYDAFPEDE</sequence>
<accession>A0A445MWS0</accession>
<gene>
    <name evidence="1" type="ORF">PITCH_A2010004</name>
</gene>